<dbReference type="CDD" id="cd02440">
    <property type="entry name" value="AdoMet_MTases"/>
    <property type="match status" value="1"/>
</dbReference>
<evidence type="ECO:0000313" key="5">
    <source>
        <dbReference type="Proteomes" id="UP000189674"/>
    </source>
</evidence>
<dbReference type="GO" id="GO:0032259">
    <property type="term" value="P:methylation"/>
    <property type="evidence" value="ECO:0007669"/>
    <property type="project" value="UniProtKB-KW"/>
</dbReference>
<reference evidence="5" key="1">
    <citation type="submission" date="2017-02" db="EMBL/GenBank/DDBJ databases">
        <title>Comparative genomics and description of representatives of a novel lineage of planctomycetes thriving in anoxic sediments.</title>
        <authorList>
            <person name="Spring S."/>
            <person name="Bunk B."/>
            <person name="Sproer C."/>
        </authorList>
    </citation>
    <scope>NUCLEOTIDE SEQUENCE [LARGE SCALE GENOMIC DNA]</scope>
    <source>
        <strain evidence="5">ST-NAGAB-D1</strain>
    </source>
</reference>
<organism evidence="4 5">
    <name type="scientific">Anaerohalosphaera lusitana</name>
    <dbReference type="NCBI Taxonomy" id="1936003"/>
    <lineage>
        <taxon>Bacteria</taxon>
        <taxon>Pseudomonadati</taxon>
        <taxon>Planctomycetota</taxon>
        <taxon>Phycisphaerae</taxon>
        <taxon>Sedimentisphaerales</taxon>
        <taxon>Anaerohalosphaeraceae</taxon>
        <taxon>Anaerohalosphaera</taxon>
    </lineage>
</organism>
<evidence type="ECO:0000259" key="3">
    <source>
        <dbReference type="Pfam" id="PF13649"/>
    </source>
</evidence>
<evidence type="ECO:0000256" key="1">
    <source>
        <dbReference type="ARBA" id="ARBA00022603"/>
    </source>
</evidence>
<dbReference type="GO" id="GO:0008168">
    <property type="term" value="F:methyltransferase activity"/>
    <property type="evidence" value="ECO:0007669"/>
    <property type="project" value="UniProtKB-KW"/>
</dbReference>
<dbReference type="InterPro" id="IPR041698">
    <property type="entry name" value="Methyltransf_25"/>
</dbReference>
<name>A0A1U9NIM9_9BACT</name>
<dbReference type="InterPro" id="IPR029063">
    <property type="entry name" value="SAM-dependent_MTases_sf"/>
</dbReference>
<dbReference type="RefSeq" id="WP_146660268.1">
    <property type="nucleotide sequence ID" value="NZ_CP019791.1"/>
</dbReference>
<keyword evidence="5" id="KW-1185">Reference proteome</keyword>
<dbReference type="STRING" id="1936003.STSP2_00941"/>
<dbReference type="PANTHER" id="PTHR43861:SF1">
    <property type="entry name" value="TRANS-ACONITATE 2-METHYLTRANSFERASE"/>
    <property type="match status" value="1"/>
</dbReference>
<feature type="domain" description="Methyltransferase" evidence="3">
    <location>
        <begin position="69"/>
        <end position="159"/>
    </location>
</feature>
<dbReference type="OrthoDB" id="9808140at2"/>
<accession>A0A1U9NIM9</accession>
<dbReference type="Proteomes" id="UP000189674">
    <property type="component" value="Chromosome"/>
</dbReference>
<proteinExistence type="predicted"/>
<keyword evidence="1 4" id="KW-0489">Methyltransferase</keyword>
<keyword evidence="2 4" id="KW-0808">Transferase</keyword>
<dbReference type="Gene3D" id="3.40.50.150">
    <property type="entry name" value="Vaccinia Virus protein VP39"/>
    <property type="match status" value="1"/>
</dbReference>
<dbReference type="Pfam" id="PF13649">
    <property type="entry name" value="Methyltransf_25"/>
    <property type="match status" value="1"/>
</dbReference>
<dbReference type="EMBL" id="CP019791">
    <property type="protein sequence ID" value="AQT67792.1"/>
    <property type="molecule type" value="Genomic_DNA"/>
</dbReference>
<gene>
    <name evidence="4" type="ORF">STSP2_00941</name>
</gene>
<dbReference type="SUPFAM" id="SSF53335">
    <property type="entry name" value="S-adenosyl-L-methionine-dependent methyltransferases"/>
    <property type="match status" value="1"/>
</dbReference>
<dbReference type="AlphaFoldDB" id="A0A1U9NIM9"/>
<keyword evidence="4" id="KW-0830">Ubiquinone</keyword>
<sequence>MAKTHRKYWFRMAARSAYLLIRPSNTAALVDKSYDRISPTYDRAWTDHMRNLTEHLIDRLNPQPGNTCIDLTCGTGFATSLLAAKTDTTVTGVDRSQGMLDQARQNHAHNCKFVQADILEFLKNRPTASADIITCCWGLGYSRPFAVLRQIKRVLKPHGKVAIIDNSLFSLREIIFCSFLTFAENPRALQNVMHFKFLPGPRTLRTMFAMLNLKTLHSDQGSRSYTVDTGRDAIARLKSTGAAAGFEYASGRTDDTAIFDRFAQIIEDKYMTPDGIKVTHRYLAGIAQK</sequence>
<protein>
    <submittedName>
        <fullName evidence="4">Ubiquinone/menaquinone biosynthesis methyltransferase</fullName>
    </submittedName>
</protein>
<dbReference type="PANTHER" id="PTHR43861">
    <property type="entry name" value="TRANS-ACONITATE 2-METHYLTRANSFERASE-RELATED"/>
    <property type="match status" value="1"/>
</dbReference>
<evidence type="ECO:0000256" key="2">
    <source>
        <dbReference type="ARBA" id="ARBA00022679"/>
    </source>
</evidence>
<dbReference type="KEGG" id="alus:STSP2_00941"/>
<evidence type="ECO:0000313" key="4">
    <source>
        <dbReference type="EMBL" id="AQT67792.1"/>
    </source>
</evidence>